<keyword evidence="1" id="KW-0934">Plastid</keyword>
<reference evidence="1" key="1">
    <citation type="journal article" date="2009" name="Mol. Biol. Evol.">
        <title>The chloroplast genomes of the green algae Pyramimonas, Monomastix, and Pycnococcus shed new light on the evolutionary history of prasinophytes and the origin of the secondary chloroplasts of euglenids.</title>
        <authorList>
            <person name="Turmel M."/>
            <person name="Gagnon M.C."/>
            <person name="O'Kelly C.J."/>
            <person name="Otis C."/>
            <person name="Lemieux C."/>
        </authorList>
    </citation>
    <scope>NUCLEOTIDE SEQUENCE</scope>
    <source>
        <strain evidence="1">CCMP 1203</strain>
    </source>
</reference>
<dbReference type="InterPro" id="IPR036643">
    <property type="entry name" value="RNApol_insert_sf"/>
</dbReference>
<keyword evidence="1" id="KW-0150">Chloroplast</keyword>
<dbReference type="SUPFAM" id="SSF56553">
    <property type="entry name" value="Insert subdomain of RNA polymerase alpha subunit"/>
    <property type="match status" value="1"/>
</dbReference>
<sequence length="357" mass="40944">MDVDLLRTDAFNTVMGGIIKKFILLFVLPYIKKAMTQHFSNFECQKLTLHPKNEFQGTISFSDVPSHQPIRFSNFLRRVLISETPHLSLRVGFCGTWTTDFLRQTTSIDFVYSNFFFKKRNGFRQKSLGELGYISGIDLQDLTTQINQLPLVFTEQQEKLNKSLIRLCVQGPGQIRAAHLHFPKGVYCLTPNVVLAEISDTSILEIYYFLQITSTSLSSWNAYHIGYKSLPTGQNRSIGTGQLQLWGDSFAESTVFPTDTRKAFYRGINLSLQPSNEFQLKFFGSLNNDLNTRLPQAIKRFHTTLQRLQQQNPAQPLLMVREPEPLGYVTTIKRAPYSDLISRFSLKEISRKEEGFE</sequence>
<geneLocation type="chloroplast" evidence="1"/>
<dbReference type="AlphaFoldDB" id="C0JWW4"/>
<gene>
    <name evidence="1" type="primary">rpoA</name>
</gene>
<dbReference type="EMBL" id="FJ493498">
    <property type="protein sequence ID" value="ACK36832.1"/>
    <property type="molecule type" value="Genomic_DNA"/>
</dbReference>
<accession>C0JWW4</accession>
<organism evidence="1">
    <name type="scientific">Pycnococcus provasolii</name>
    <dbReference type="NCBI Taxonomy" id="41880"/>
    <lineage>
        <taxon>Eukaryota</taxon>
        <taxon>Viridiplantae</taxon>
        <taxon>Chlorophyta</taxon>
        <taxon>Pseudoscourfieldiophyceae</taxon>
        <taxon>Pseudoscourfieldiales</taxon>
        <taxon>Pycnococcaceae</taxon>
        <taxon>Pycnococcus</taxon>
    </lineage>
</organism>
<name>C0JWW4_9CHLO</name>
<dbReference type="RefSeq" id="YP_002600849.1">
    <property type="nucleotide sequence ID" value="NC_012097.1"/>
</dbReference>
<dbReference type="Gene3D" id="2.170.120.12">
    <property type="entry name" value="DNA-directed RNA polymerase, insert domain"/>
    <property type="match status" value="1"/>
</dbReference>
<dbReference type="GeneID" id="7498368"/>
<evidence type="ECO:0000313" key="1">
    <source>
        <dbReference type="EMBL" id="ACK36832.1"/>
    </source>
</evidence>
<proteinExistence type="predicted"/>
<protein>
    <submittedName>
        <fullName evidence="1">Alpha subunit of RNA polymerase</fullName>
    </submittedName>
</protein>